<evidence type="ECO:0000256" key="1">
    <source>
        <dbReference type="SAM" id="MobiDB-lite"/>
    </source>
</evidence>
<dbReference type="KEGG" id="bpm:BURPS1710b_2874"/>
<dbReference type="Proteomes" id="UP000002700">
    <property type="component" value="Chromosome I"/>
</dbReference>
<dbReference type="InterPro" id="IPR007410">
    <property type="entry name" value="LpqE-like"/>
</dbReference>
<dbReference type="Pfam" id="PF04314">
    <property type="entry name" value="PCuAC"/>
    <property type="match status" value="1"/>
</dbReference>
<dbReference type="EMBL" id="CP000124">
    <property type="protein sequence ID" value="ABA49365.1"/>
    <property type="molecule type" value="Genomic_DNA"/>
</dbReference>
<evidence type="ECO:0000313" key="2">
    <source>
        <dbReference type="EMBL" id="ABA49365.1"/>
    </source>
</evidence>
<dbReference type="SUPFAM" id="SSF110087">
    <property type="entry name" value="DR1885-like metal-binding protein"/>
    <property type="match status" value="1"/>
</dbReference>
<organism evidence="2 3">
    <name type="scientific">Burkholderia pseudomallei (strain 1710b)</name>
    <dbReference type="NCBI Taxonomy" id="320372"/>
    <lineage>
        <taxon>Bacteria</taxon>
        <taxon>Pseudomonadati</taxon>
        <taxon>Pseudomonadota</taxon>
        <taxon>Betaproteobacteria</taxon>
        <taxon>Burkholderiales</taxon>
        <taxon>Burkholderiaceae</taxon>
        <taxon>Burkholderia</taxon>
        <taxon>pseudomallei group</taxon>
    </lineage>
</organism>
<feature type="compositionally biased region" description="Basic and acidic residues" evidence="1">
    <location>
        <begin position="218"/>
        <end position="229"/>
    </location>
</feature>
<accession>Q3JQ95</accession>
<feature type="compositionally biased region" description="Basic residues" evidence="1">
    <location>
        <begin position="238"/>
        <end position="247"/>
    </location>
</feature>
<feature type="region of interest" description="Disordered" evidence="1">
    <location>
        <begin position="218"/>
        <end position="280"/>
    </location>
</feature>
<dbReference type="InterPro" id="IPR058248">
    <property type="entry name" value="Lxx211020-like"/>
</dbReference>
<feature type="compositionally biased region" description="Basic and acidic residues" evidence="1">
    <location>
        <begin position="248"/>
        <end position="269"/>
    </location>
</feature>
<dbReference type="EnsemblBacteria" id="ABA49365">
    <property type="protein sequence ID" value="ABA49365"/>
    <property type="gene ID" value="BURPS1710b_2874"/>
</dbReference>
<protein>
    <submittedName>
        <fullName evidence="2">Putative exported protein</fullName>
    </submittedName>
</protein>
<feature type="compositionally biased region" description="Low complexity" evidence="1">
    <location>
        <begin position="145"/>
        <end position="165"/>
    </location>
</feature>
<feature type="compositionally biased region" description="Basic residues" evidence="1">
    <location>
        <begin position="84"/>
        <end position="96"/>
    </location>
</feature>
<name>Q3JQ95_BURP1</name>
<dbReference type="HOGENOM" id="CLU_638859_0_0_4"/>
<dbReference type="AlphaFoldDB" id="Q3JQ95"/>
<evidence type="ECO:0000313" key="3">
    <source>
        <dbReference type="Proteomes" id="UP000002700"/>
    </source>
</evidence>
<dbReference type="PANTHER" id="PTHR36302">
    <property type="entry name" value="BLR7088 PROTEIN"/>
    <property type="match status" value="1"/>
</dbReference>
<gene>
    <name evidence="2" type="ordered locus">BURPS1710b_2874</name>
</gene>
<dbReference type="InterPro" id="IPR036182">
    <property type="entry name" value="PCuAC_sf"/>
</dbReference>
<reference evidence="2 3" key="1">
    <citation type="submission" date="2005-09" db="EMBL/GenBank/DDBJ databases">
        <authorList>
            <person name="Woods D.E."/>
            <person name="Nierman W.C."/>
        </authorList>
    </citation>
    <scope>NUCLEOTIDE SEQUENCE [LARGE SCALE GENOMIC DNA]</scope>
    <source>
        <strain evidence="2 3">1710b</strain>
    </source>
</reference>
<feature type="region of interest" description="Disordered" evidence="1">
    <location>
        <begin position="145"/>
        <end position="184"/>
    </location>
</feature>
<proteinExistence type="predicted"/>
<sequence>MAGARRVRGRDKAPGARHDRCVLDRCGPRAWRSQPRDTAHGRRARLLRTEFADAVSFFHGARASRLVARFRPPHALSPLRRRLRGGGRARRLHAARRAVAPRERDGPPAGSDVLAHGRGRQADRRVRFPRPRRARLFRLHALPGRVPRNDGAADAGARPAEPAGAQRSAHSVRVGRPGARHAGRDARLCRRIRRRARVRAHGQRAADRIAREALPRRVPDGKARPERQLRGHAQLGRLRVRRARPRAAARDRPGFPRRDRRRSAPDHRQPFLNRNPFTTQPMTLKPTLLAALAALSLSLNAHAAGAASISAQNAWVRWLPNKLPAAGYVTLVNASDKPIDLVEVDSPEYGMTMLHQTVSNGSTQKMEMVDKLTIPARGKVDIAPGGYHFMLEEPKRAIKPGDTVHLRMQFSDGEKLDAPFAVKSPAAAQ</sequence>
<dbReference type="PANTHER" id="PTHR36302:SF1">
    <property type="entry name" value="COPPER CHAPERONE PCU(A)C"/>
    <property type="match status" value="1"/>
</dbReference>
<feature type="region of interest" description="Disordered" evidence="1">
    <location>
        <begin position="84"/>
        <end position="131"/>
    </location>
</feature>
<dbReference type="Gene3D" id="2.60.40.1890">
    <property type="entry name" value="PCu(A)C copper chaperone"/>
    <property type="match status" value="1"/>
</dbReference>